<dbReference type="EMBL" id="LVEO01000004">
    <property type="protein sequence ID" value="OCB74056.1"/>
    <property type="molecule type" value="Genomic_DNA"/>
</dbReference>
<dbReference type="EMBL" id="FNEO01000001">
    <property type="protein sequence ID" value="SDJ05584.1"/>
    <property type="molecule type" value="Genomic_DNA"/>
</dbReference>
<sequence length="127" mass="15068">MNFNFIASDTLDLNSFENIGKFVDDFPDFKTVMINDENELKLLFELMGINDIEPKELLTLEFSKLWDISGHKLPELNEEQFNNFYETWIQKSSRSNNMDEYGNLIFLHGLSSKWNKMNYRLVVKENN</sequence>
<name>A0A1B9DWJ3_9FLAO</name>
<dbReference type="EMBL" id="BJVF01000001">
    <property type="protein sequence ID" value="GEL09471.1"/>
    <property type="molecule type" value="Genomic_DNA"/>
</dbReference>
<accession>A0A1B9DWJ3</accession>
<organism evidence="2 4">
    <name type="scientific">Flavobacterium glycines</name>
    <dbReference type="NCBI Taxonomy" id="551990"/>
    <lineage>
        <taxon>Bacteria</taxon>
        <taxon>Pseudomonadati</taxon>
        <taxon>Bacteroidota</taxon>
        <taxon>Flavobacteriia</taxon>
        <taxon>Flavobacteriales</taxon>
        <taxon>Flavobacteriaceae</taxon>
        <taxon>Flavobacterium</taxon>
    </lineage>
</organism>
<evidence type="ECO:0000313" key="3">
    <source>
        <dbReference type="EMBL" id="SDJ05584.1"/>
    </source>
</evidence>
<evidence type="ECO:0000313" key="2">
    <source>
        <dbReference type="EMBL" id="OCB74056.1"/>
    </source>
</evidence>
<evidence type="ECO:0000313" key="6">
    <source>
        <dbReference type="Proteomes" id="UP000321579"/>
    </source>
</evidence>
<reference evidence="4" key="1">
    <citation type="submission" date="2016-03" db="EMBL/GenBank/DDBJ databases">
        <title>Draft genome sequence of Paenibacillus glacialis DSM 22343.</title>
        <authorList>
            <person name="Shin S.-K."/>
            <person name="Yi H."/>
        </authorList>
    </citation>
    <scope>NUCLEOTIDE SEQUENCE [LARGE SCALE GENOMIC DNA]</scope>
    <source>
        <strain evidence="4">NBRC 105008</strain>
    </source>
</reference>
<reference evidence="1 6" key="4">
    <citation type="submission" date="2019-07" db="EMBL/GenBank/DDBJ databases">
        <title>Whole genome shotgun sequence of Flavobacterium glycines NBRC 105008.</title>
        <authorList>
            <person name="Hosoyama A."/>
            <person name="Uohara A."/>
            <person name="Ohji S."/>
            <person name="Ichikawa N."/>
        </authorList>
    </citation>
    <scope>NUCLEOTIDE SEQUENCE [LARGE SCALE GENOMIC DNA]</scope>
    <source>
        <strain evidence="1 6">NBRC 105008</strain>
    </source>
</reference>
<comment type="caution">
    <text evidence="2">The sequence shown here is derived from an EMBL/GenBank/DDBJ whole genome shotgun (WGS) entry which is preliminary data.</text>
</comment>
<gene>
    <name evidence="2" type="ORF">FBGL_02600</name>
    <name evidence="1" type="ORF">FGL01_02100</name>
    <name evidence="3" type="ORF">SAMN05192550_1528</name>
</gene>
<proteinExistence type="predicted"/>
<evidence type="ECO:0000313" key="1">
    <source>
        <dbReference type="EMBL" id="GEL09471.1"/>
    </source>
</evidence>
<dbReference type="STRING" id="551990.SAMN05192550_1528"/>
<dbReference type="AlphaFoldDB" id="A0A1B9DWJ3"/>
<dbReference type="Proteomes" id="UP000321579">
    <property type="component" value="Unassembled WGS sequence"/>
</dbReference>
<evidence type="ECO:0000313" key="5">
    <source>
        <dbReference type="Proteomes" id="UP000182367"/>
    </source>
</evidence>
<reference evidence="2" key="2">
    <citation type="submission" date="2016-03" db="EMBL/GenBank/DDBJ databases">
        <authorList>
            <person name="Ploux O."/>
        </authorList>
    </citation>
    <scope>NUCLEOTIDE SEQUENCE</scope>
    <source>
        <strain evidence="2">NBRC 105008</strain>
    </source>
</reference>
<evidence type="ECO:0000313" key="4">
    <source>
        <dbReference type="Proteomes" id="UP000093226"/>
    </source>
</evidence>
<dbReference type="Proteomes" id="UP000182367">
    <property type="component" value="Unassembled WGS sequence"/>
</dbReference>
<dbReference type="Proteomes" id="UP000093226">
    <property type="component" value="Unassembled WGS sequence"/>
</dbReference>
<protein>
    <submittedName>
        <fullName evidence="2">Uncharacterized protein</fullName>
    </submittedName>
</protein>
<reference evidence="3 5" key="3">
    <citation type="submission" date="2016-10" db="EMBL/GenBank/DDBJ databases">
        <authorList>
            <person name="Varghese N."/>
            <person name="Submissions S."/>
        </authorList>
    </citation>
    <scope>NUCLEOTIDE SEQUENCE [LARGE SCALE GENOMIC DNA]</scope>
    <source>
        <strain evidence="3 5">Gm-149</strain>
    </source>
</reference>
<keyword evidence="5" id="KW-1185">Reference proteome</keyword>